<sequence length="292" mass="32020">MSCVELSVNISGSGQFGNFSISGNLKYFPAANKTGIIQVSNVSSISYDTGNSGQMICTIPQNDCNSNISMPYNFTSNNEYFETGMAMDGLSKVFWRGYLDEGSFSGNNGFVYTPNDTCMLWQNPSLGEHNECCVAFAPAIQAQTTYPKCKAFRSRFSILNADDNFSIFATVTMNYTVDGNLVTGSGNYSGPSNTTIFYRLTDFMMSKSADGLSLTGNATLKDGDAKFFAFAMISPSDNGYLTVGRFIRRGDQTLMSEGKPFTPQNNCDYFNEQYSPNQVSSSQFCCQTFESN</sequence>
<proteinExistence type="predicted"/>
<name>A0A914P7L5_9BILA</name>
<keyword evidence="1" id="KW-1185">Reference proteome</keyword>
<evidence type="ECO:0000313" key="2">
    <source>
        <dbReference type="WBParaSite" id="PDA_v2.g13416.t1"/>
    </source>
</evidence>
<evidence type="ECO:0000313" key="1">
    <source>
        <dbReference type="Proteomes" id="UP000887578"/>
    </source>
</evidence>
<accession>A0A914P7L5</accession>
<dbReference type="AlphaFoldDB" id="A0A914P7L5"/>
<dbReference type="Proteomes" id="UP000887578">
    <property type="component" value="Unplaced"/>
</dbReference>
<protein>
    <submittedName>
        <fullName evidence="2">Uncharacterized protein</fullName>
    </submittedName>
</protein>
<reference evidence="2" key="1">
    <citation type="submission" date="2022-11" db="UniProtKB">
        <authorList>
            <consortium name="WormBaseParasite"/>
        </authorList>
    </citation>
    <scope>IDENTIFICATION</scope>
</reference>
<organism evidence="1 2">
    <name type="scientific">Panagrolaimus davidi</name>
    <dbReference type="NCBI Taxonomy" id="227884"/>
    <lineage>
        <taxon>Eukaryota</taxon>
        <taxon>Metazoa</taxon>
        <taxon>Ecdysozoa</taxon>
        <taxon>Nematoda</taxon>
        <taxon>Chromadorea</taxon>
        <taxon>Rhabditida</taxon>
        <taxon>Tylenchina</taxon>
        <taxon>Panagrolaimomorpha</taxon>
        <taxon>Panagrolaimoidea</taxon>
        <taxon>Panagrolaimidae</taxon>
        <taxon>Panagrolaimus</taxon>
    </lineage>
</organism>
<dbReference type="WBParaSite" id="PDA_v2.g13416.t1">
    <property type="protein sequence ID" value="PDA_v2.g13416.t1"/>
    <property type="gene ID" value="PDA_v2.g13416"/>
</dbReference>